<feature type="transmembrane region" description="Helical" evidence="3">
    <location>
        <begin position="468"/>
        <end position="488"/>
    </location>
</feature>
<dbReference type="Pfam" id="PF07690">
    <property type="entry name" value="MFS_1"/>
    <property type="match status" value="2"/>
</dbReference>
<dbReference type="GO" id="GO:0016020">
    <property type="term" value="C:membrane"/>
    <property type="evidence" value="ECO:0007669"/>
    <property type="project" value="UniProtKB-SubCell"/>
</dbReference>
<keyword evidence="6" id="KW-1185">Reference proteome</keyword>
<dbReference type="Proteomes" id="UP001153737">
    <property type="component" value="Chromosome 10"/>
</dbReference>
<evidence type="ECO:0000256" key="3">
    <source>
        <dbReference type="SAM" id="Phobius"/>
    </source>
</evidence>
<keyword evidence="3" id="KW-0812">Transmembrane</keyword>
<gene>
    <name evidence="5" type="ORF">PHAECO_LOCUS1469</name>
</gene>
<dbReference type="Gene3D" id="1.20.1250.20">
    <property type="entry name" value="MFS general substrate transporter like domains"/>
    <property type="match status" value="2"/>
</dbReference>
<dbReference type="InterPro" id="IPR011701">
    <property type="entry name" value="MFS"/>
</dbReference>
<feature type="transmembrane region" description="Helical" evidence="3">
    <location>
        <begin position="559"/>
        <end position="581"/>
    </location>
</feature>
<feature type="region of interest" description="Disordered" evidence="2">
    <location>
        <begin position="245"/>
        <end position="285"/>
    </location>
</feature>
<keyword evidence="3" id="KW-0472">Membrane</keyword>
<proteinExistence type="predicted"/>
<protein>
    <recommendedName>
        <fullName evidence="4">Major facilitator superfamily (MFS) profile domain-containing protein</fullName>
    </recommendedName>
</protein>
<feature type="transmembrane region" description="Helical" evidence="3">
    <location>
        <begin position="524"/>
        <end position="547"/>
    </location>
</feature>
<feature type="transmembrane region" description="Helical" evidence="3">
    <location>
        <begin position="500"/>
        <end position="518"/>
    </location>
</feature>
<name>A0A9P0GI82_PHACE</name>
<dbReference type="InterPro" id="IPR020846">
    <property type="entry name" value="MFS_dom"/>
</dbReference>
<dbReference type="FunFam" id="1.20.1250.20:FF:000271">
    <property type="entry name" value="Monocarboxylate transporter"/>
    <property type="match status" value="1"/>
</dbReference>
<feature type="region of interest" description="Disordered" evidence="2">
    <location>
        <begin position="380"/>
        <end position="400"/>
    </location>
</feature>
<dbReference type="InterPro" id="IPR050327">
    <property type="entry name" value="Proton-linked_MCT"/>
</dbReference>
<feature type="transmembrane region" description="Helical" evidence="3">
    <location>
        <begin position="96"/>
        <end position="115"/>
    </location>
</feature>
<comment type="subcellular location">
    <subcellularLocation>
        <location evidence="1">Membrane</location>
        <topology evidence="1">Multi-pass membrane protein</topology>
    </subcellularLocation>
</comment>
<feature type="transmembrane region" description="Helical" evidence="3">
    <location>
        <begin position="121"/>
        <end position="142"/>
    </location>
</feature>
<feature type="transmembrane region" description="Helical" evidence="3">
    <location>
        <begin position="69"/>
        <end position="89"/>
    </location>
</feature>
<sequence>MSVGHSVKRRDEEEESESAPPPPDGGWGWMVVFGSFMIHVITDGVTYSFGIFYDEFLEYFKEGSSITSWIASILVGVTLCSGPLSSYFVNRWGCRTVTILGAILAAACLVVSFWANSVLVLCLTIGVGTGTGFGMIYLPAIVSVTTYFEKKRSLATGIAVCGSGFGTFIFAPIISRLLTDYGWRGSILIIGGVVLECILFGALFRPLEAEGGAASKEDEKRLRSAEAKIDIHVSDHDLPMVNGSFKRNDITSGADANNMHRPHSVSHFSLPPTQQQQQHNNNNKQATAHVDNGVAAPAKRKTSEAARLALSQPVLLTQSEGGQGGRPVWRYGSQSLRTRHHHGPIDRPDAFYQGSLMNIPSYRSRLNLRKGEDGPFLERRHSTFSHKRRHHHTSGADLNEGDSDAPYKACGIFPCSDELREMLDFSLFKDVVFLLFSASNLLTSIGFNVPYVYLVSKGRGLGMTKEKAGMLISIIGGANTIGRIVLGYVSDKPWINRLHVYNWSLTICGAATVISAFLSSFYSLAVYSTVFGVTAGAYVGLTSVILVDLLGIEKLTNAFGLLLLFQGIASLVGPPLGGSLYDWTGSYDPAFCLAGVAICLSGLILFAIPPVQRWQARKEQTKETVHI</sequence>
<evidence type="ECO:0000259" key="4">
    <source>
        <dbReference type="PROSITE" id="PS50850"/>
    </source>
</evidence>
<dbReference type="PROSITE" id="PS50850">
    <property type="entry name" value="MFS"/>
    <property type="match status" value="1"/>
</dbReference>
<evidence type="ECO:0000313" key="6">
    <source>
        <dbReference type="Proteomes" id="UP001153737"/>
    </source>
</evidence>
<feature type="compositionally biased region" description="Basic residues" evidence="2">
    <location>
        <begin position="382"/>
        <end position="393"/>
    </location>
</feature>
<dbReference type="EMBL" id="OU896716">
    <property type="protein sequence ID" value="CAH1118057.1"/>
    <property type="molecule type" value="Genomic_DNA"/>
</dbReference>
<feature type="transmembrane region" description="Helical" evidence="3">
    <location>
        <begin position="587"/>
        <end position="608"/>
    </location>
</feature>
<evidence type="ECO:0000256" key="2">
    <source>
        <dbReference type="SAM" id="MobiDB-lite"/>
    </source>
</evidence>
<feature type="transmembrane region" description="Helical" evidence="3">
    <location>
        <begin position="27"/>
        <end position="49"/>
    </location>
</feature>
<dbReference type="CDD" id="cd17352">
    <property type="entry name" value="MFS_MCT_SLC16"/>
    <property type="match status" value="1"/>
</dbReference>
<feature type="domain" description="Major facilitator superfamily (MFS) profile" evidence="4">
    <location>
        <begin position="432"/>
        <end position="627"/>
    </location>
</feature>
<dbReference type="PANTHER" id="PTHR11360:SF284">
    <property type="entry name" value="EG:103B4.3 PROTEIN-RELATED"/>
    <property type="match status" value="1"/>
</dbReference>
<dbReference type="GO" id="GO:0008028">
    <property type="term" value="F:monocarboxylic acid transmembrane transporter activity"/>
    <property type="evidence" value="ECO:0007669"/>
    <property type="project" value="TreeGrafter"/>
</dbReference>
<dbReference type="OrthoDB" id="6499973at2759"/>
<feature type="region of interest" description="Disordered" evidence="2">
    <location>
        <begin position="1"/>
        <end position="23"/>
    </location>
</feature>
<feature type="transmembrane region" description="Helical" evidence="3">
    <location>
        <begin position="181"/>
        <end position="204"/>
    </location>
</feature>
<dbReference type="InterPro" id="IPR036259">
    <property type="entry name" value="MFS_trans_sf"/>
</dbReference>
<reference evidence="5" key="1">
    <citation type="submission" date="2022-01" db="EMBL/GenBank/DDBJ databases">
        <authorList>
            <person name="King R."/>
        </authorList>
    </citation>
    <scope>NUCLEOTIDE SEQUENCE</scope>
</reference>
<evidence type="ECO:0000313" key="5">
    <source>
        <dbReference type="EMBL" id="CAH1118057.1"/>
    </source>
</evidence>
<dbReference type="SUPFAM" id="SSF103473">
    <property type="entry name" value="MFS general substrate transporter"/>
    <property type="match status" value="1"/>
</dbReference>
<keyword evidence="3" id="KW-1133">Transmembrane helix</keyword>
<dbReference type="AlphaFoldDB" id="A0A9P0GI82"/>
<evidence type="ECO:0000256" key="1">
    <source>
        <dbReference type="ARBA" id="ARBA00004141"/>
    </source>
</evidence>
<accession>A0A9P0GI82</accession>
<dbReference type="FunFam" id="1.20.1250.20:FF:000398">
    <property type="entry name" value="Monocarboxylate transporter 14"/>
    <property type="match status" value="1"/>
</dbReference>
<reference evidence="5" key="2">
    <citation type="submission" date="2022-10" db="EMBL/GenBank/DDBJ databases">
        <authorList>
            <consortium name="ENA_rothamsted_submissions"/>
            <consortium name="culmorum"/>
            <person name="King R."/>
        </authorList>
    </citation>
    <scope>NUCLEOTIDE SEQUENCE</scope>
</reference>
<feature type="compositionally biased region" description="Low complexity" evidence="2">
    <location>
        <begin position="274"/>
        <end position="285"/>
    </location>
</feature>
<feature type="transmembrane region" description="Helical" evidence="3">
    <location>
        <begin position="431"/>
        <end position="456"/>
    </location>
</feature>
<feature type="transmembrane region" description="Helical" evidence="3">
    <location>
        <begin position="154"/>
        <end position="175"/>
    </location>
</feature>
<organism evidence="5 6">
    <name type="scientific">Phaedon cochleariae</name>
    <name type="common">Mustard beetle</name>
    <dbReference type="NCBI Taxonomy" id="80249"/>
    <lineage>
        <taxon>Eukaryota</taxon>
        <taxon>Metazoa</taxon>
        <taxon>Ecdysozoa</taxon>
        <taxon>Arthropoda</taxon>
        <taxon>Hexapoda</taxon>
        <taxon>Insecta</taxon>
        <taxon>Pterygota</taxon>
        <taxon>Neoptera</taxon>
        <taxon>Endopterygota</taxon>
        <taxon>Coleoptera</taxon>
        <taxon>Polyphaga</taxon>
        <taxon>Cucujiformia</taxon>
        <taxon>Chrysomeloidea</taxon>
        <taxon>Chrysomelidae</taxon>
        <taxon>Chrysomelinae</taxon>
        <taxon>Chrysomelini</taxon>
        <taxon>Phaedon</taxon>
    </lineage>
</organism>
<dbReference type="PANTHER" id="PTHR11360">
    <property type="entry name" value="MONOCARBOXYLATE TRANSPORTER"/>
    <property type="match status" value="1"/>
</dbReference>